<dbReference type="EMBL" id="CAJVRL010000070">
    <property type="protein sequence ID" value="CAG8956464.1"/>
    <property type="molecule type" value="Genomic_DNA"/>
</dbReference>
<gene>
    <name evidence="3" type="ORF">HYFRA_00003849</name>
</gene>
<feature type="compositionally biased region" description="Pro residues" evidence="1">
    <location>
        <begin position="771"/>
        <end position="785"/>
    </location>
</feature>
<dbReference type="InterPro" id="IPR010816">
    <property type="entry name" value="Het-C"/>
</dbReference>
<feature type="chain" id="PRO_5040410703" description="Het-C-domain-containing protein" evidence="2">
    <location>
        <begin position="28"/>
        <end position="825"/>
    </location>
</feature>
<accession>A0A9N9PK03</accession>
<name>A0A9N9PK03_9HELO</name>
<evidence type="ECO:0000256" key="1">
    <source>
        <dbReference type="SAM" id="MobiDB-lite"/>
    </source>
</evidence>
<evidence type="ECO:0008006" key="5">
    <source>
        <dbReference type="Google" id="ProtNLM"/>
    </source>
</evidence>
<sequence>MALGLPSSGVILISCFILLVLPSPVAAFGAGNIPSIASVEGVNFRHGADENPDIEDFLKTIAFIKGHKWTSMMVKRVYFGNWLRDYSQAVDTGSLKGVSAPTIRILVWVLSFLSFGYATEEFEVTEERLGVYRPEEHIDNPKDYNDNKDAREADPRLRGPIDPTELEVDPETGMKNYIANERGHWATSTGYIKFIFILGDFTPMDPATLEAEKRIFAKLLGWYLARNQQDMLTQKNRCLGQALHCMENTPSLTIFKDFGAHTNYCELALRELGLHDVFPHTGTATQMNVRGHHIYPLVTGTFGGVDFLHSVLGEANDHFTQTEVEEMDLALKGAQQSSAGNSTFGVQNFCGLLSQVPGLGGGLAFTARELQQASAAEEQRTRSSVKTEFQGPPGSSTGPPGPGVPGMSPDFDPVATAKKIYPILEFRDKVVRAISATIAKIPGLEALVDKISETLTVFVLSLLAPFIRPIIDAVSKSLKEGSSTVVEASANQQFEPWNDPHCTNPTHSMLSKDHFTNVLNGCAGRVATTILQYVAPRILYAWQNPGVPVDEVMHDICRAFHHPALRDEGIEIHRNMFQTVRKWMDEQPNRHELNQVLNSQSVKAGHNHQGGSDKGIESAHSHGALGGHGKTSGSIWTEIQSRDLGSLSGDDFNPSSSYIDSSSSRPGSSSSSGHPVHDYGYANHGHTQGQGQGHRPTASQDGGYLSSAPPHTTYGGQQQYGGGYDAGSYGGSQPQYGGGGYQGGYGGQPQYSQPPQYGGQGPPYPGSYGQGPPPGQYGGPQPPYPDAYGQGPPQGGWQQGPPQGQYPPQQPPYGGYPGPGYDGRY</sequence>
<dbReference type="PANTHER" id="PTHR14905">
    <property type="entry name" value="NG37"/>
    <property type="match status" value="1"/>
</dbReference>
<dbReference type="Proteomes" id="UP000696280">
    <property type="component" value="Unassembled WGS sequence"/>
</dbReference>
<feature type="region of interest" description="Disordered" evidence="1">
    <location>
        <begin position="374"/>
        <end position="411"/>
    </location>
</feature>
<feature type="compositionally biased region" description="Gly residues" evidence="1">
    <location>
        <begin position="815"/>
        <end position="825"/>
    </location>
</feature>
<dbReference type="PANTHER" id="PTHR14905:SF7">
    <property type="entry name" value="VON WILLEBRAND FACTOR A DOMAIN-CONTAINING PROTEIN 7"/>
    <property type="match status" value="1"/>
</dbReference>
<protein>
    <recommendedName>
        <fullName evidence="5">Het-C-domain-containing protein</fullName>
    </recommendedName>
</protein>
<dbReference type="OrthoDB" id="2506204at2759"/>
<dbReference type="InterPro" id="IPR052577">
    <property type="entry name" value="VWA7"/>
</dbReference>
<dbReference type="AlphaFoldDB" id="A0A9N9PK03"/>
<feature type="region of interest" description="Disordered" evidence="1">
    <location>
        <begin position="655"/>
        <end position="825"/>
    </location>
</feature>
<evidence type="ECO:0000313" key="4">
    <source>
        <dbReference type="Proteomes" id="UP000696280"/>
    </source>
</evidence>
<feature type="compositionally biased region" description="Gly residues" evidence="1">
    <location>
        <begin position="718"/>
        <end position="747"/>
    </location>
</feature>
<feature type="compositionally biased region" description="Basic and acidic residues" evidence="1">
    <location>
        <begin position="136"/>
        <end position="159"/>
    </location>
</feature>
<feature type="compositionally biased region" description="Low complexity" evidence="1">
    <location>
        <begin position="748"/>
        <end position="757"/>
    </location>
</feature>
<reference evidence="3" key="1">
    <citation type="submission" date="2021-07" db="EMBL/GenBank/DDBJ databases">
        <authorList>
            <person name="Durling M."/>
        </authorList>
    </citation>
    <scope>NUCLEOTIDE SEQUENCE</scope>
</reference>
<proteinExistence type="predicted"/>
<feature type="region of interest" description="Disordered" evidence="1">
    <location>
        <begin position="136"/>
        <end position="162"/>
    </location>
</feature>
<comment type="caution">
    <text evidence="3">The sequence shown here is derived from an EMBL/GenBank/DDBJ whole genome shotgun (WGS) entry which is preliminary data.</text>
</comment>
<keyword evidence="2" id="KW-0732">Signal</keyword>
<dbReference type="Pfam" id="PF07217">
    <property type="entry name" value="Het-C"/>
    <property type="match status" value="1"/>
</dbReference>
<feature type="region of interest" description="Disordered" evidence="1">
    <location>
        <begin position="603"/>
        <end position="633"/>
    </location>
</feature>
<evidence type="ECO:0000256" key="2">
    <source>
        <dbReference type="SAM" id="SignalP"/>
    </source>
</evidence>
<feature type="compositionally biased region" description="Low complexity" evidence="1">
    <location>
        <begin position="655"/>
        <end position="672"/>
    </location>
</feature>
<keyword evidence="4" id="KW-1185">Reference proteome</keyword>
<evidence type="ECO:0000313" key="3">
    <source>
        <dbReference type="EMBL" id="CAG8956464.1"/>
    </source>
</evidence>
<organism evidence="3 4">
    <name type="scientific">Hymenoscyphus fraxineus</name>
    <dbReference type="NCBI Taxonomy" id="746836"/>
    <lineage>
        <taxon>Eukaryota</taxon>
        <taxon>Fungi</taxon>
        <taxon>Dikarya</taxon>
        <taxon>Ascomycota</taxon>
        <taxon>Pezizomycotina</taxon>
        <taxon>Leotiomycetes</taxon>
        <taxon>Helotiales</taxon>
        <taxon>Helotiaceae</taxon>
        <taxon>Hymenoscyphus</taxon>
    </lineage>
</organism>
<feature type="signal peptide" evidence="2">
    <location>
        <begin position="1"/>
        <end position="27"/>
    </location>
</feature>